<organism evidence="2 3">
    <name type="scientific">Kitasatospora atroaurantiaca</name>
    <dbReference type="NCBI Taxonomy" id="285545"/>
    <lineage>
        <taxon>Bacteria</taxon>
        <taxon>Bacillati</taxon>
        <taxon>Actinomycetota</taxon>
        <taxon>Actinomycetes</taxon>
        <taxon>Kitasatosporales</taxon>
        <taxon>Streptomycetaceae</taxon>
        <taxon>Kitasatospora</taxon>
    </lineage>
</organism>
<protein>
    <submittedName>
        <fullName evidence="2">Uncharacterized protein</fullName>
    </submittedName>
</protein>
<evidence type="ECO:0000313" key="3">
    <source>
        <dbReference type="Proteomes" id="UP000318416"/>
    </source>
</evidence>
<reference evidence="2 3" key="1">
    <citation type="submission" date="2019-06" db="EMBL/GenBank/DDBJ databases">
        <title>Sequencing the genomes of 1000 actinobacteria strains.</title>
        <authorList>
            <person name="Klenk H.-P."/>
        </authorList>
    </citation>
    <scope>NUCLEOTIDE SEQUENCE [LARGE SCALE GENOMIC DNA]</scope>
    <source>
        <strain evidence="2 3">DSM 41649</strain>
    </source>
</reference>
<dbReference type="AlphaFoldDB" id="A0A561EQR4"/>
<dbReference type="EMBL" id="VIVR01000001">
    <property type="protein sequence ID" value="TWE17961.1"/>
    <property type="molecule type" value="Genomic_DNA"/>
</dbReference>
<feature type="transmembrane region" description="Helical" evidence="1">
    <location>
        <begin position="88"/>
        <end position="106"/>
    </location>
</feature>
<name>A0A561EQR4_9ACTN</name>
<evidence type="ECO:0000256" key="1">
    <source>
        <dbReference type="SAM" id="Phobius"/>
    </source>
</evidence>
<dbReference type="RefSeq" id="WP_145790987.1">
    <property type="nucleotide sequence ID" value="NZ_BAAABR010000029.1"/>
</dbReference>
<feature type="transmembrane region" description="Helical" evidence="1">
    <location>
        <begin position="50"/>
        <end position="68"/>
    </location>
</feature>
<gene>
    <name evidence="2" type="ORF">FB465_3008</name>
</gene>
<sequence length="185" mass="19641">MDVCPQCGSAEGGLTARQAFEDRDGSLGGPPAWEVAPPPAPAPPAAANSTGGIVLIVIGGLLFLSALYRSVAPAPGIEQFDDAYQAGYRMGGFVPAAIALTVGVLLQQRARRTGRAGSPLPDRWKQQMAVWEQARLCRTCKAAYWPDGVLRADIPASPLIPLDRFPLMVVTMAERAHGMQYAGKR</sequence>
<comment type="caution">
    <text evidence="2">The sequence shown here is derived from an EMBL/GenBank/DDBJ whole genome shotgun (WGS) entry which is preliminary data.</text>
</comment>
<keyword evidence="3" id="KW-1185">Reference proteome</keyword>
<keyword evidence="1" id="KW-0472">Membrane</keyword>
<keyword evidence="1" id="KW-0812">Transmembrane</keyword>
<dbReference type="Proteomes" id="UP000318416">
    <property type="component" value="Unassembled WGS sequence"/>
</dbReference>
<dbReference type="OrthoDB" id="4338804at2"/>
<evidence type="ECO:0000313" key="2">
    <source>
        <dbReference type="EMBL" id="TWE17961.1"/>
    </source>
</evidence>
<accession>A0A561EQR4</accession>
<proteinExistence type="predicted"/>
<keyword evidence="1" id="KW-1133">Transmembrane helix</keyword>